<dbReference type="AlphaFoldDB" id="L9YG17"/>
<gene>
    <name evidence="1" type="ORF">C488_14227</name>
</gene>
<evidence type="ECO:0000313" key="2">
    <source>
        <dbReference type="Proteomes" id="UP000011593"/>
    </source>
</evidence>
<name>L9YG17_NATP1</name>
<accession>L9YG17</accession>
<protein>
    <submittedName>
        <fullName evidence="1">Uncharacterized protein</fullName>
    </submittedName>
</protein>
<dbReference type="EMBL" id="AOIE01000082">
    <property type="protein sequence ID" value="ELY73045.1"/>
    <property type="molecule type" value="Genomic_DNA"/>
</dbReference>
<sequence length="75" mass="8107">MFVSIASRCVDNCFRDLVEFRVVQQYGDVSSRKPDLTEDRTGDNVTAADIASDGTVEALGRAGEIPVVASDDELI</sequence>
<evidence type="ECO:0000313" key="1">
    <source>
        <dbReference type="EMBL" id="ELY73045.1"/>
    </source>
</evidence>
<organism evidence="1 2">
    <name type="scientific">Natrinema pellirubrum (strain DSM 15624 / CIP 106293 / JCM 10476 / NCIMB 786 / 157)</name>
    <dbReference type="NCBI Taxonomy" id="797303"/>
    <lineage>
        <taxon>Archaea</taxon>
        <taxon>Methanobacteriati</taxon>
        <taxon>Methanobacteriota</taxon>
        <taxon>Stenosarchaea group</taxon>
        <taxon>Halobacteria</taxon>
        <taxon>Halobacteriales</taxon>
        <taxon>Natrialbaceae</taxon>
        <taxon>Natrinema</taxon>
    </lineage>
</organism>
<proteinExistence type="predicted"/>
<reference evidence="1 2" key="1">
    <citation type="journal article" date="2014" name="PLoS Genet.">
        <title>Phylogenetically driven sequencing of extremely halophilic archaea reveals strategies for static and dynamic osmo-response.</title>
        <authorList>
            <person name="Becker E.A."/>
            <person name="Seitzer P.M."/>
            <person name="Tritt A."/>
            <person name="Larsen D."/>
            <person name="Krusor M."/>
            <person name="Yao A.I."/>
            <person name="Wu D."/>
            <person name="Madern D."/>
            <person name="Eisen J.A."/>
            <person name="Darling A.E."/>
            <person name="Facciotti M.T."/>
        </authorList>
    </citation>
    <scope>NUCLEOTIDE SEQUENCE [LARGE SCALE GENOMIC DNA]</scope>
    <source>
        <strain evidence="1 2">DSM 15624</strain>
    </source>
</reference>
<dbReference type="PATRIC" id="fig|797303.5.peg.2872"/>
<dbReference type="Proteomes" id="UP000011593">
    <property type="component" value="Unassembled WGS sequence"/>
</dbReference>
<comment type="caution">
    <text evidence="1">The sequence shown here is derived from an EMBL/GenBank/DDBJ whole genome shotgun (WGS) entry which is preliminary data.</text>
</comment>
<keyword evidence="2" id="KW-1185">Reference proteome</keyword>